<keyword evidence="2" id="KW-1185">Reference proteome</keyword>
<protein>
    <submittedName>
        <fullName evidence="1">Uncharacterized protein</fullName>
    </submittedName>
</protein>
<name>A0A3M7RB02_BRAPC</name>
<sequence length="77" mass="9114">MAWPFKMGDSVQKVQKGFLLLNVLNAFTPKMEKQLSEEHKKKSNIRQQWTLFSIYRNMFYFDLKKNNKGSIPSDSII</sequence>
<comment type="caution">
    <text evidence="1">The sequence shown here is derived from an EMBL/GenBank/DDBJ whole genome shotgun (WGS) entry which is preliminary data.</text>
</comment>
<evidence type="ECO:0000313" key="1">
    <source>
        <dbReference type="EMBL" id="RNA20782.1"/>
    </source>
</evidence>
<dbReference type="AlphaFoldDB" id="A0A3M7RB02"/>
<organism evidence="1 2">
    <name type="scientific">Brachionus plicatilis</name>
    <name type="common">Marine rotifer</name>
    <name type="synonym">Brachionus muelleri</name>
    <dbReference type="NCBI Taxonomy" id="10195"/>
    <lineage>
        <taxon>Eukaryota</taxon>
        <taxon>Metazoa</taxon>
        <taxon>Spiralia</taxon>
        <taxon>Gnathifera</taxon>
        <taxon>Rotifera</taxon>
        <taxon>Eurotatoria</taxon>
        <taxon>Monogononta</taxon>
        <taxon>Pseudotrocha</taxon>
        <taxon>Ploima</taxon>
        <taxon>Brachionidae</taxon>
        <taxon>Brachionus</taxon>
    </lineage>
</organism>
<dbReference type="Proteomes" id="UP000276133">
    <property type="component" value="Unassembled WGS sequence"/>
</dbReference>
<dbReference type="EMBL" id="REGN01003783">
    <property type="protein sequence ID" value="RNA20782.1"/>
    <property type="molecule type" value="Genomic_DNA"/>
</dbReference>
<reference evidence="1 2" key="1">
    <citation type="journal article" date="2018" name="Sci. Rep.">
        <title>Genomic signatures of local adaptation to the degree of environmental predictability in rotifers.</title>
        <authorList>
            <person name="Franch-Gras L."/>
            <person name="Hahn C."/>
            <person name="Garcia-Roger E.M."/>
            <person name="Carmona M.J."/>
            <person name="Serra M."/>
            <person name="Gomez A."/>
        </authorList>
    </citation>
    <scope>NUCLEOTIDE SEQUENCE [LARGE SCALE GENOMIC DNA]</scope>
    <source>
        <strain evidence="1">HYR1</strain>
    </source>
</reference>
<evidence type="ECO:0000313" key="2">
    <source>
        <dbReference type="Proteomes" id="UP000276133"/>
    </source>
</evidence>
<accession>A0A3M7RB02</accession>
<gene>
    <name evidence="1" type="ORF">BpHYR1_031749</name>
</gene>
<proteinExistence type="predicted"/>